<accession>A0A371PS77</accession>
<evidence type="ECO:0000259" key="1">
    <source>
        <dbReference type="Pfam" id="PF13649"/>
    </source>
</evidence>
<evidence type="ECO:0000313" key="3">
    <source>
        <dbReference type="Proteomes" id="UP000262477"/>
    </source>
</evidence>
<dbReference type="PANTHER" id="PTHR44068">
    <property type="entry name" value="ZGC:194242"/>
    <property type="match status" value="1"/>
</dbReference>
<dbReference type="RefSeq" id="WP_128511710.1">
    <property type="nucleotide sequence ID" value="NZ_QUAC01000442.1"/>
</dbReference>
<sequence length="281" mass="30625">MLTDDHKDWGYASSTGLGFTHQEIVEAHFRACAPQYRAALDQVGIRPGWRVLDAGCGSGAFLPWLAELVGPTGRLSAVDLAGENVGLVTELALRERLEAPLEARQGDVLRLPYEDNSFDAIWCANTTQYLGDRELELALAEFIRVVRPGGLVAVKDLDAGLITARPADPFLFTDFFRRAGGSPGYAHQLLRARDLYRRLSAAGLGSVRQHTLLIEHYAPFDAAVQRFYGLACARVAEQALAMGCTEQWQAFTDPEAPDNPLRDPQAYISEGNVVAIGTVPG</sequence>
<feature type="domain" description="Methyltransferase" evidence="1">
    <location>
        <begin position="51"/>
        <end position="150"/>
    </location>
</feature>
<proteinExistence type="predicted"/>
<dbReference type="Pfam" id="PF13649">
    <property type="entry name" value="Methyltransf_25"/>
    <property type="match status" value="1"/>
</dbReference>
<dbReference type="EMBL" id="QUAC01000442">
    <property type="protein sequence ID" value="REK85352.1"/>
    <property type="molecule type" value="Genomic_DNA"/>
</dbReference>
<keyword evidence="2" id="KW-0489">Methyltransferase</keyword>
<reference evidence="2 3" key="1">
    <citation type="submission" date="2018-08" db="EMBL/GenBank/DDBJ databases">
        <title>Streptomyces NEAU-D10 sp. nov., a novel Actinomycete isolated from soil.</title>
        <authorList>
            <person name="Jin L."/>
        </authorList>
    </citation>
    <scope>NUCLEOTIDE SEQUENCE [LARGE SCALE GENOMIC DNA]</scope>
    <source>
        <strain evidence="2 3">NEAU-D10</strain>
    </source>
</reference>
<organism evidence="2 3">
    <name type="scientific">Streptomyces inhibens</name>
    <dbReference type="NCBI Taxonomy" id="2293571"/>
    <lineage>
        <taxon>Bacteria</taxon>
        <taxon>Bacillati</taxon>
        <taxon>Actinomycetota</taxon>
        <taxon>Actinomycetes</taxon>
        <taxon>Kitasatosporales</taxon>
        <taxon>Streptomycetaceae</taxon>
        <taxon>Streptomyces</taxon>
    </lineage>
</organism>
<dbReference type="GO" id="GO:0032259">
    <property type="term" value="P:methylation"/>
    <property type="evidence" value="ECO:0007669"/>
    <property type="project" value="UniProtKB-KW"/>
</dbReference>
<dbReference type="InterPro" id="IPR050447">
    <property type="entry name" value="Erg6_SMT_methyltransf"/>
</dbReference>
<dbReference type="Gene3D" id="3.40.50.150">
    <property type="entry name" value="Vaccinia Virus protein VP39"/>
    <property type="match status" value="1"/>
</dbReference>
<dbReference type="SUPFAM" id="SSF53335">
    <property type="entry name" value="S-adenosyl-L-methionine-dependent methyltransferases"/>
    <property type="match status" value="1"/>
</dbReference>
<dbReference type="InterPro" id="IPR041698">
    <property type="entry name" value="Methyltransf_25"/>
</dbReference>
<dbReference type="InterPro" id="IPR029063">
    <property type="entry name" value="SAM-dependent_MTases_sf"/>
</dbReference>
<name>A0A371PS77_STRIH</name>
<keyword evidence="3" id="KW-1185">Reference proteome</keyword>
<dbReference type="PANTHER" id="PTHR44068:SF11">
    <property type="entry name" value="GERANYL DIPHOSPHATE 2-C-METHYLTRANSFERASE"/>
    <property type="match status" value="1"/>
</dbReference>
<dbReference type="AlphaFoldDB" id="A0A371PS77"/>
<dbReference type="GO" id="GO:0008168">
    <property type="term" value="F:methyltransferase activity"/>
    <property type="evidence" value="ECO:0007669"/>
    <property type="project" value="UniProtKB-KW"/>
</dbReference>
<dbReference type="Proteomes" id="UP000262477">
    <property type="component" value="Unassembled WGS sequence"/>
</dbReference>
<evidence type="ECO:0000313" key="2">
    <source>
        <dbReference type="EMBL" id="REK85352.1"/>
    </source>
</evidence>
<dbReference type="OrthoDB" id="9795634at2"/>
<dbReference type="CDD" id="cd02440">
    <property type="entry name" value="AdoMet_MTases"/>
    <property type="match status" value="1"/>
</dbReference>
<comment type="caution">
    <text evidence="2">The sequence shown here is derived from an EMBL/GenBank/DDBJ whole genome shotgun (WGS) entry which is preliminary data.</text>
</comment>
<protein>
    <submittedName>
        <fullName evidence="2">Class I SAM-dependent methyltransferase</fullName>
    </submittedName>
</protein>
<keyword evidence="2" id="KW-0808">Transferase</keyword>
<gene>
    <name evidence="2" type="ORF">DY245_38375</name>
</gene>